<sequence length="162" mass="18159">MQTLDRILGRLHAIYLRVAQAILAALVLGVLTQVVFRYAFSRSILGLEELTKLGLIWLTFLAAAILHRNRKHISVSALYDVMSDGGKRLARAITSVATIALAVFLFVQMAEVWAFMMLKSPIYRIPDTWFRLAPLAAFVPIVLQEFVNLAMLARHQAAPGRR</sequence>
<comment type="caution">
    <text evidence="11">The sequence shown here is derived from an EMBL/GenBank/DDBJ whole genome shotgun (WGS) entry which is preliminary data.</text>
</comment>
<keyword evidence="6 9" id="KW-1133">Transmembrane helix</keyword>
<evidence type="ECO:0000256" key="3">
    <source>
        <dbReference type="ARBA" id="ARBA00022475"/>
    </source>
</evidence>
<evidence type="ECO:0000313" key="12">
    <source>
        <dbReference type="Proteomes" id="UP000221168"/>
    </source>
</evidence>
<evidence type="ECO:0000259" key="10">
    <source>
        <dbReference type="Pfam" id="PF04290"/>
    </source>
</evidence>
<dbReference type="GO" id="GO:0005886">
    <property type="term" value="C:plasma membrane"/>
    <property type="evidence" value="ECO:0007669"/>
    <property type="project" value="UniProtKB-SubCell"/>
</dbReference>
<evidence type="ECO:0000256" key="2">
    <source>
        <dbReference type="ARBA" id="ARBA00022448"/>
    </source>
</evidence>
<evidence type="ECO:0000256" key="9">
    <source>
        <dbReference type="RuleBase" id="RU369079"/>
    </source>
</evidence>
<keyword evidence="3" id="KW-1003">Cell membrane</keyword>
<protein>
    <recommendedName>
        <fullName evidence="9">TRAP transporter small permease protein</fullName>
    </recommendedName>
</protein>
<comment type="subcellular location">
    <subcellularLocation>
        <location evidence="1 9">Cell inner membrane</location>
        <topology evidence="1 9">Multi-pass membrane protein</topology>
    </subcellularLocation>
</comment>
<dbReference type="PANTHER" id="PTHR35011:SF2">
    <property type="entry name" value="2,3-DIKETO-L-GULONATE TRAP TRANSPORTER SMALL PERMEASE PROTEIN YIAM"/>
    <property type="match status" value="1"/>
</dbReference>
<evidence type="ECO:0000256" key="1">
    <source>
        <dbReference type="ARBA" id="ARBA00004429"/>
    </source>
</evidence>
<feature type="transmembrane region" description="Helical" evidence="9">
    <location>
        <begin position="21"/>
        <end position="40"/>
    </location>
</feature>
<feature type="domain" description="Tripartite ATP-independent periplasmic transporters DctQ component" evidence="10">
    <location>
        <begin position="26"/>
        <end position="153"/>
    </location>
</feature>
<comment type="subunit">
    <text evidence="9">The complex comprises the extracytoplasmic solute receptor protein and the two transmembrane proteins.</text>
</comment>
<dbReference type="GO" id="GO:0015740">
    <property type="term" value="P:C4-dicarboxylate transport"/>
    <property type="evidence" value="ECO:0007669"/>
    <property type="project" value="TreeGrafter"/>
</dbReference>
<dbReference type="PANTHER" id="PTHR35011">
    <property type="entry name" value="2,3-DIKETO-L-GULONATE TRAP TRANSPORTER SMALL PERMEASE PROTEIN YIAM"/>
    <property type="match status" value="1"/>
</dbReference>
<gene>
    <name evidence="11" type="ORF">CSC94_23285</name>
</gene>
<keyword evidence="5 9" id="KW-0812">Transmembrane</keyword>
<evidence type="ECO:0000256" key="4">
    <source>
        <dbReference type="ARBA" id="ARBA00022519"/>
    </source>
</evidence>
<feature type="transmembrane region" description="Helical" evidence="9">
    <location>
        <begin position="89"/>
        <end position="109"/>
    </location>
</feature>
<feature type="transmembrane region" description="Helical" evidence="9">
    <location>
        <begin position="52"/>
        <end position="68"/>
    </location>
</feature>
<evidence type="ECO:0000256" key="8">
    <source>
        <dbReference type="ARBA" id="ARBA00038436"/>
    </source>
</evidence>
<evidence type="ECO:0000313" key="11">
    <source>
        <dbReference type="EMBL" id="PHP64651.1"/>
    </source>
</evidence>
<feature type="transmembrane region" description="Helical" evidence="9">
    <location>
        <begin position="129"/>
        <end position="153"/>
    </location>
</feature>
<evidence type="ECO:0000256" key="6">
    <source>
        <dbReference type="ARBA" id="ARBA00022989"/>
    </source>
</evidence>
<dbReference type="AlphaFoldDB" id="A0A2G1QGR0"/>
<proteinExistence type="inferred from homology"/>
<keyword evidence="2 9" id="KW-0813">Transport</keyword>
<dbReference type="Pfam" id="PF04290">
    <property type="entry name" value="DctQ"/>
    <property type="match status" value="1"/>
</dbReference>
<name>A0A2G1QGR0_9HYPH</name>
<dbReference type="OrthoDB" id="7843639at2"/>
<accession>A0A2G1QGR0</accession>
<dbReference type="Proteomes" id="UP000221168">
    <property type="component" value="Unassembled WGS sequence"/>
</dbReference>
<comment type="similarity">
    <text evidence="8 9">Belongs to the TRAP transporter small permease family.</text>
</comment>
<organism evidence="11 12">
    <name type="scientific">Zhengella mangrovi</name>
    <dbReference type="NCBI Taxonomy" id="1982044"/>
    <lineage>
        <taxon>Bacteria</taxon>
        <taxon>Pseudomonadati</taxon>
        <taxon>Pseudomonadota</taxon>
        <taxon>Alphaproteobacteria</taxon>
        <taxon>Hyphomicrobiales</taxon>
        <taxon>Notoacmeibacteraceae</taxon>
        <taxon>Zhengella</taxon>
    </lineage>
</organism>
<dbReference type="InterPro" id="IPR055348">
    <property type="entry name" value="DctQ"/>
</dbReference>
<dbReference type="RefSeq" id="WP_099308773.1">
    <property type="nucleotide sequence ID" value="NZ_PDVP01000029.1"/>
</dbReference>
<keyword evidence="4 9" id="KW-0997">Cell inner membrane</keyword>
<comment type="function">
    <text evidence="9">Part of the tripartite ATP-independent periplasmic (TRAP) transport system.</text>
</comment>
<keyword evidence="7 9" id="KW-0472">Membrane</keyword>
<evidence type="ECO:0000256" key="5">
    <source>
        <dbReference type="ARBA" id="ARBA00022692"/>
    </source>
</evidence>
<evidence type="ECO:0000256" key="7">
    <source>
        <dbReference type="ARBA" id="ARBA00023136"/>
    </source>
</evidence>
<dbReference type="EMBL" id="PDVP01000029">
    <property type="protein sequence ID" value="PHP64651.1"/>
    <property type="molecule type" value="Genomic_DNA"/>
</dbReference>
<dbReference type="InterPro" id="IPR007387">
    <property type="entry name" value="TRAP_DctQ"/>
</dbReference>
<dbReference type="GO" id="GO:0022857">
    <property type="term" value="F:transmembrane transporter activity"/>
    <property type="evidence" value="ECO:0007669"/>
    <property type="project" value="UniProtKB-UniRule"/>
</dbReference>
<keyword evidence="12" id="KW-1185">Reference proteome</keyword>
<reference evidence="11 12" key="1">
    <citation type="submission" date="2017-10" db="EMBL/GenBank/DDBJ databases">
        <title>Sedimentibacterium mangrovi gen. nov., sp. nov., a novel member of family Phyllobacteriacea isolated from mangrove sediment.</title>
        <authorList>
            <person name="Liao H."/>
            <person name="Tian Y."/>
        </authorList>
    </citation>
    <scope>NUCLEOTIDE SEQUENCE [LARGE SCALE GENOMIC DNA]</scope>
    <source>
        <strain evidence="11 12">X9-2-2</strain>
    </source>
</reference>